<dbReference type="AlphaFoldDB" id="A0A9P6WUQ3"/>
<evidence type="ECO:0000313" key="1">
    <source>
        <dbReference type="EMBL" id="KAG1291043.1"/>
    </source>
</evidence>
<organism evidence="1 2">
    <name type="scientific">Rhizopus oryzae</name>
    <name type="common">Mucormycosis agent</name>
    <name type="synonym">Rhizopus arrhizus var. delemar</name>
    <dbReference type="NCBI Taxonomy" id="64495"/>
    <lineage>
        <taxon>Eukaryota</taxon>
        <taxon>Fungi</taxon>
        <taxon>Fungi incertae sedis</taxon>
        <taxon>Mucoromycota</taxon>
        <taxon>Mucoromycotina</taxon>
        <taxon>Mucoromycetes</taxon>
        <taxon>Mucorales</taxon>
        <taxon>Mucorineae</taxon>
        <taxon>Rhizopodaceae</taxon>
        <taxon>Rhizopus</taxon>
    </lineage>
</organism>
<gene>
    <name evidence="1" type="ORF">G6F64_013842</name>
</gene>
<proteinExistence type="predicted"/>
<dbReference type="Proteomes" id="UP000716291">
    <property type="component" value="Unassembled WGS sequence"/>
</dbReference>
<evidence type="ECO:0000313" key="2">
    <source>
        <dbReference type="Proteomes" id="UP000716291"/>
    </source>
</evidence>
<accession>A0A9P6WUQ3</accession>
<reference evidence="1" key="1">
    <citation type="journal article" date="2020" name="Microb. Genom.">
        <title>Genetic diversity of clinical and environmental Mucorales isolates obtained from an investigation of mucormycosis cases among solid organ transplant recipients.</title>
        <authorList>
            <person name="Nguyen M.H."/>
            <person name="Kaul D."/>
            <person name="Muto C."/>
            <person name="Cheng S.J."/>
            <person name="Richter R.A."/>
            <person name="Bruno V.M."/>
            <person name="Liu G."/>
            <person name="Beyhan S."/>
            <person name="Sundermann A.J."/>
            <person name="Mounaud S."/>
            <person name="Pasculle A.W."/>
            <person name="Nierman W.C."/>
            <person name="Driscoll E."/>
            <person name="Cumbie R."/>
            <person name="Clancy C.J."/>
            <person name="Dupont C.L."/>
        </authorList>
    </citation>
    <scope>NUCLEOTIDE SEQUENCE</scope>
    <source>
        <strain evidence="1">GL11</strain>
    </source>
</reference>
<keyword evidence="2" id="KW-1185">Reference proteome</keyword>
<dbReference type="EMBL" id="JAANQT010006547">
    <property type="protein sequence ID" value="KAG1291043.1"/>
    <property type="molecule type" value="Genomic_DNA"/>
</dbReference>
<name>A0A9P6WUQ3_RHIOR</name>
<comment type="caution">
    <text evidence="1">The sequence shown here is derived from an EMBL/GenBank/DDBJ whole genome shotgun (WGS) entry which is preliminary data.</text>
</comment>
<protein>
    <submittedName>
        <fullName evidence="1">Uncharacterized protein</fullName>
    </submittedName>
</protein>
<sequence length="102" mass="10768">MAAEEPQVRADIQFGAYHAFAMRSAVLADFGDAVAHQHRIVGQTAGGGAEQFTACAGQQLVAVERVETSHGKRNPGSENEATIRRGCTTVAAGIKPPHRTRA</sequence>